<dbReference type="InterPro" id="IPR017439">
    <property type="entry name" value="Amidohydrolase"/>
</dbReference>
<feature type="binding site" evidence="3">
    <location>
        <position position="104"/>
    </location>
    <ligand>
        <name>Mn(2+)</name>
        <dbReference type="ChEBI" id="CHEBI:29035"/>
        <label>2</label>
    </ligand>
</feature>
<dbReference type="RefSeq" id="WP_211367296.1">
    <property type="nucleotide sequence ID" value="NZ_CP036259.1"/>
</dbReference>
<dbReference type="KEGG" id="sted:SPTER_31300"/>
<accession>A0A517DWI6</accession>
<dbReference type="PANTHER" id="PTHR11014">
    <property type="entry name" value="PEPTIDASE M20 FAMILY MEMBER"/>
    <property type="match status" value="1"/>
</dbReference>
<evidence type="ECO:0000313" key="5">
    <source>
        <dbReference type="EMBL" id="QDR81718.1"/>
    </source>
</evidence>
<dbReference type="SUPFAM" id="SSF55031">
    <property type="entry name" value="Bacterial exopeptidase dimerisation domain"/>
    <property type="match status" value="1"/>
</dbReference>
<dbReference type="AlphaFoldDB" id="A0A517DWI6"/>
<keyword evidence="6" id="KW-1185">Reference proteome</keyword>
<evidence type="ECO:0000256" key="1">
    <source>
        <dbReference type="ARBA" id="ARBA00006153"/>
    </source>
</evidence>
<dbReference type="Gene3D" id="3.30.70.360">
    <property type="match status" value="1"/>
</dbReference>
<dbReference type="PIRSF" id="PIRSF005962">
    <property type="entry name" value="Pept_M20D_amidohydro"/>
    <property type="match status" value="1"/>
</dbReference>
<dbReference type="Pfam" id="PF07687">
    <property type="entry name" value="M20_dimer"/>
    <property type="match status" value="1"/>
</dbReference>
<feature type="domain" description="Peptidase M20 dimerisation" evidence="4">
    <location>
        <begin position="190"/>
        <end position="265"/>
    </location>
</feature>
<dbReference type="Gene3D" id="3.40.630.10">
    <property type="entry name" value="Zn peptidases"/>
    <property type="match status" value="1"/>
</dbReference>
<evidence type="ECO:0000259" key="4">
    <source>
        <dbReference type="Pfam" id="PF07687"/>
    </source>
</evidence>
<comment type="similarity">
    <text evidence="1">Belongs to the peptidase M20 family.</text>
</comment>
<dbReference type="FunFam" id="3.30.70.360:FF:000014">
    <property type="entry name" value="N-acyl-L-amino acid amidohydrolase"/>
    <property type="match status" value="1"/>
</dbReference>
<dbReference type="PANTHER" id="PTHR11014:SF63">
    <property type="entry name" value="METALLOPEPTIDASE, PUTATIVE (AFU_ORTHOLOGUE AFUA_6G09600)-RELATED"/>
    <property type="match status" value="1"/>
</dbReference>
<evidence type="ECO:0000256" key="2">
    <source>
        <dbReference type="ARBA" id="ARBA00022801"/>
    </source>
</evidence>
<keyword evidence="3" id="KW-0464">Manganese</keyword>
<keyword evidence="3" id="KW-0479">Metal-binding</keyword>
<comment type="cofactor">
    <cofactor evidence="3">
        <name>Mn(2+)</name>
        <dbReference type="ChEBI" id="CHEBI:29035"/>
    </cofactor>
    <text evidence="3">The Mn(2+) ion enhances activity.</text>
</comment>
<organism evidence="5 6">
    <name type="scientific">Sporomusa termitida</name>
    <dbReference type="NCBI Taxonomy" id="2377"/>
    <lineage>
        <taxon>Bacteria</taxon>
        <taxon>Bacillati</taxon>
        <taxon>Bacillota</taxon>
        <taxon>Negativicutes</taxon>
        <taxon>Selenomonadales</taxon>
        <taxon>Sporomusaceae</taxon>
        <taxon>Sporomusa</taxon>
    </lineage>
</organism>
<name>A0A517DWI6_9FIRM</name>
<dbReference type="EC" id="3.-.-.-" evidence="5"/>
<dbReference type="SUPFAM" id="SSF53187">
    <property type="entry name" value="Zn-dependent exopeptidases"/>
    <property type="match status" value="1"/>
</dbReference>
<dbReference type="Proteomes" id="UP000320776">
    <property type="component" value="Chromosome"/>
</dbReference>
<feature type="binding site" evidence="3">
    <location>
        <position position="102"/>
    </location>
    <ligand>
        <name>Mn(2+)</name>
        <dbReference type="ChEBI" id="CHEBI:29035"/>
        <label>2</label>
    </ligand>
</feature>
<dbReference type="GO" id="GO:0016787">
    <property type="term" value="F:hydrolase activity"/>
    <property type="evidence" value="ECO:0007669"/>
    <property type="project" value="UniProtKB-KW"/>
</dbReference>
<dbReference type="InterPro" id="IPR011650">
    <property type="entry name" value="Peptidase_M20_dimer"/>
</dbReference>
<proteinExistence type="inferred from homology"/>
<evidence type="ECO:0000256" key="3">
    <source>
        <dbReference type="PIRSR" id="PIRSR005962-1"/>
    </source>
</evidence>
<dbReference type="EMBL" id="CP036259">
    <property type="protein sequence ID" value="QDR81718.1"/>
    <property type="molecule type" value="Genomic_DNA"/>
</dbReference>
<dbReference type="CDD" id="cd03886">
    <property type="entry name" value="M20_Acy1"/>
    <property type="match status" value="1"/>
</dbReference>
<feature type="binding site" evidence="3">
    <location>
        <position position="138"/>
    </location>
    <ligand>
        <name>Mn(2+)</name>
        <dbReference type="ChEBI" id="CHEBI:29035"/>
        <label>2</label>
    </ligand>
</feature>
<dbReference type="GO" id="GO:0046872">
    <property type="term" value="F:metal ion binding"/>
    <property type="evidence" value="ECO:0007669"/>
    <property type="project" value="UniProtKB-KW"/>
</dbReference>
<feature type="binding site" evidence="3">
    <location>
        <position position="164"/>
    </location>
    <ligand>
        <name>Mn(2+)</name>
        <dbReference type="ChEBI" id="CHEBI:29035"/>
        <label>2</label>
    </ligand>
</feature>
<dbReference type="InterPro" id="IPR036264">
    <property type="entry name" value="Bact_exopeptidase_dim_dom"/>
</dbReference>
<feature type="binding site" evidence="3">
    <location>
        <position position="363"/>
    </location>
    <ligand>
        <name>Mn(2+)</name>
        <dbReference type="ChEBI" id="CHEBI:29035"/>
        <label>2</label>
    </ligand>
</feature>
<keyword evidence="2 5" id="KW-0378">Hydrolase</keyword>
<evidence type="ECO:0000313" key="6">
    <source>
        <dbReference type="Proteomes" id="UP000320776"/>
    </source>
</evidence>
<reference evidence="5 6" key="1">
    <citation type="submission" date="2019-02" db="EMBL/GenBank/DDBJ databases">
        <title>Closed genome of Sporomusa termitida DSM 4440.</title>
        <authorList>
            <person name="Poehlein A."/>
            <person name="Daniel R."/>
        </authorList>
    </citation>
    <scope>NUCLEOTIDE SEQUENCE [LARGE SCALE GENOMIC DNA]</scope>
    <source>
        <strain evidence="5 6">DSM 4440</strain>
    </source>
</reference>
<gene>
    <name evidence="5" type="primary">yxeP_1</name>
    <name evidence="5" type="ORF">SPTER_31300</name>
</gene>
<dbReference type="NCBIfam" id="TIGR01891">
    <property type="entry name" value="amidohydrolases"/>
    <property type="match status" value="1"/>
</dbReference>
<dbReference type="InterPro" id="IPR002933">
    <property type="entry name" value="Peptidase_M20"/>
</dbReference>
<dbReference type="Pfam" id="PF01546">
    <property type="entry name" value="Peptidase_M20"/>
    <property type="match status" value="1"/>
</dbReference>
<protein>
    <submittedName>
        <fullName evidence="5">Putative hydrolase YxeP</fullName>
        <ecNumber evidence="5">3.-.-.-</ecNumber>
    </submittedName>
</protein>
<sequence>MNSILEQATALSPQMIEIRRDLHRFPELSFKEYRTTRYIAAILAQAGIEVVPWGGETGVVGLLKGDQPGPVVALRADIDGLPVNEENDCSYQSQQPGVMHACGHDAHTACLLGAALILAAHRSSLAGTVKFIFQPAEEINAGARLMLEQGVLKNPNVDAIFGLHNTPTLPAGQIGCKEGPLMAAVDTTFLTIKGTGGHGGIPQKTKDPITAAAAVIQGLQTIVSRQVDPLAAAVISFGTIQGGNANNVIPEKVELTGTVRTFDAELRREMPGRMQGLISGIAQAMGTEAEFVYRQDLPAVFNPPALAAWCRRRLAAVVGETGLVTPIPSMGGEDFALFQEQVPGVFFWLGVGNPGKGIVHQWHSPCFDIDEAALPYGAAALAQLAYDYPLTSHE</sequence>